<dbReference type="InterPro" id="IPR027051">
    <property type="entry name" value="XdhC_Rossmann_dom"/>
</dbReference>
<dbReference type="KEGG" id="hse:Hsero_3264"/>
<feature type="domain" description="XdhC Rossmann" evidence="2">
    <location>
        <begin position="191"/>
        <end position="333"/>
    </location>
</feature>
<dbReference type="RefSeq" id="WP_013235209.1">
    <property type="nucleotide sequence ID" value="NC_014323.1"/>
</dbReference>
<protein>
    <submittedName>
        <fullName evidence="3">Xanthine/CO dehydrogenase maturation factor (XdhC/CoxF family) protein</fullName>
        <ecNumber evidence="3">1.17.1.4</ecNumber>
    </submittedName>
</protein>
<dbReference type="OrthoDB" id="61481at2"/>
<dbReference type="InterPro" id="IPR014308">
    <property type="entry name" value="Xanthine_DH_XdhC"/>
</dbReference>
<evidence type="ECO:0000313" key="4">
    <source>
        <dbReference type="Proteomes" id="UP000000329"/>
    </source>
</evidence>
<dbReference type="EMBL" id="CP002039">
    <property type="protein sequence ID" value="ADJ64745.1"/>
    <property type="molecule type" value="Genomic_DNA"/>
</dbReference>
<dbReference type="eggNOG" id="COG1975">
    <property type="taxonomic scope" value="Bacteria"/>
</dbReference>
<keyword evidence="4" id="KW-1185">Reference proteome</keyword>
<keyword evidence="3" id="KW-0560">Oxidoreductase</keyword>
<sequence>MTTWLAALRRMQRDATPAVLVTVAQIQGSTPRAPGARMLYTADTQFDTIGGGHLEWRAAQMARAMLQAPLGQLAGQRRLERIALGPSLGQCCGGVVFLCFERIATDDEAMRTWQALEQSWSSGQDLWRAVPLDHAGAQLLIEGNIEDLPPDAYAHGLPPDTLGQQRQTRLLRDAQGRRWLLDWCHASRPQVVLCGAGHVGQAIVAVLSTLPCRVLWVDAREEMFPPGLPPQIRTEATDVPNAAVDMADPGAYFLVMTHSHALDQQLSERILKRQDVAWFGLIGSLTKRRQFEHRLAERGFSAAQLERITCPIGIDGIDGKEPASIAIAVVAQLLQLWEKRQAAPELQPSPAVLATHALDGRG</sequence>
<name>D8J1W2_HERSS</name>
<dbReference type="NCBIfam" id="TIGR02964">
    <property type="entry name" value="xanthine_xdhC"/>
    <property type="match status" value="1"/>
</dbReference>
<evidence type="ECO:0000259" key="2">
    <source>
        <dbReference type="Pfam" id="PF13478"/>
    </source>
</evidence>
<dbReference type="HOGENOM" id="CLU_041115_4_0_4"/>
<dbReference type="GO" id="GO:0004854">
    <property type="term" value="F:xanthine dehydrogenase activity"/>
    <property type="evidence" value="ECO:0007669"/>
    <property type="project" value="UniProtKB-EC"/>
</dbReference>
<feature type="domain" description="XdhC- CoxI" evidence="1">
    <location>
        <begin position="13"/>
        <end position="68"/>
    </location>
</feature>
<dbReference type="EC" id="1.17.1.4" evidence="3"/>
<reference evidence="3 4" key="1">
    <citation type="submission" date="2010-04" db="EMBL/GenBank/DDBJ databases">
        <title>The genome of Herbaspirillum seropedicae SmR1, an endophytic, nitrogen-fixing, plant-growth promoting beta-Proteobacteria.</title>
        <authorList>
            <person name="Pedrosa F.O."/>
            <person name="Monteiro R.A."/>
            <person name="Wassem R."/>
            <person name="Cruz L.M."/>
            <person name="Ayub R.A."/>
            <person name="Colauto N.B."/>
            <person name="Fernandez M.A."/>
            <person name="Fungaro M.H.P."/>
            <person name="Grisard E.C."/>
            <person name="Hungria M."/>
            <person name="Madeira H.M.F."/>
            <person name="Nodari R.O."/>
            <person name="Osaku C.A."/>
            <person name="Petzl-Erler M.L."/>
            <person name="Terenzi H."/>
            <person name="Vieira L.G.E."/>
            <person name="Almeida M.I.M."/>
            <person name="Alves L.R."/>
            <person name="Arantes O.M.N."/>
            <person name="Balsanelli E."/>
            <person name="Barcellos F.G."/>
            <person name="Baura V.A."/>
            <person name="Binde D.R."/>
            <person name="Campo R.J."/>
            <person name="Chubatsu L.S."/>
            <person name="Chueire L.M.O."/>
            <person name="Ciferri R.R."/>
            <person name="Correa L.C."/>
            <person name="da Conceicao Silva J.L."/>
            <person name="Dabul A.N.G."/>
            <person name="Dambros B.P."/>
            <person name="Faoro H."/>
            <person name="Favetti A."/>
            <person name="Friedermann G."/>
            <person name="Furlaneto M.C."/>
            <person name="Gasques L.S."/>
            <person name="Gimenes C.C.T."/>
            <person name="Gioppo N.M.R."/>
            <person name="Glienke-Blanco C."/>
            <person name="Godoy L.P."/>
            <person name="Guerra M.P."/>
            <person name="Karp S."/>
            <person name="Kava-Cordeiro V."/>
            <person name="Margarido V.P."/>
            <person name="Mathioni S.M."/>
            <person name="Menck-Soares M.A."/>
            <person name="Murace N.K."/>
            <person name="Nicolas M.F."/>
            <person name="Oliveira C.E.C."/>
            <person name="Pagnan N.A.B."/>
            <person name="Pamphile J.A."/>
            <person name="Patussi E.V."/>
            <person name="Pereira L.F.P."/>
            <person name="Pereira-Ferrari L."/>
            <person name="Pinto F.G.S."/>
            <person name="Precoma C."/>
            <person name="Prioli A.J."/>
            <person name="Prioli S.M.A.P."/>
            <person name="Raittz R.T."/>
            <person name="Ramos H.J.O."/>
            <person name="Ribeiro E.M.S.F."/>
            <person name="Rigo L.U."/>
            <person name="Rocha C.L.M.S.C."/>
            <person name="Rocha S.N."/>
            <person name="Santos K."/>
            <person name="Satori D."/>
            <person name="Silva A.G."/>
            <person name="Simao R.C.G."/>
            <person name="Soares M.A.M."/>
            <person name="Souza E.M."/>
            <person name="Steffens M.B.R."/>
            <person name="Steindel M."/>
            <person name="Tadra-Sfeir M.Z."/>
            <person name="Takahashi E.K."/>
            <person name="Torres R.A."/>
            <person name="Valle J.S."/>
            <person name="Vernal J.I."/>
            <person name="Vilas-Boas L.A."/>
            <person name="Watanabe M.A.E."/>
            <person name="Weiss V.A."/>
            <person name="Yates M.A."/>
            <person name="Souza E.M."/>
        </authorList>
    </citation>
    <scope>NUCLEOTIDE SEQUENCE [LARGE SCALE GENOMIC DNA]</scope>
    <source>
        <strain evidence="3 4">SmR1</strain>
    </source>
</reference>
<dbReference type="Gene3D" id="3.40.50.720">
    <property type="entry name" value="NAD(P)-binding Rossmann-like Domain"/>
    <property type="match status" value="1"/>
</dbReference>
<dbReference type="AlphaFoldDB" id="D8J1W2"/>
<organism evidence="3 4">
    <name type="scientific">Herbaspirillum seropedicae (strain SmR1)</name>
    <dbReference type="NCBI Taxonomy" id="757424"/>
    <lineage>
        <taxon>Bacteria</taxon>
        <taxon>Pseudomonadati</taxon>
        <taxon>Pseudomonadota</taxon>
        <taxon>Betaproteobacteria</taxon>
        <taxon>Burkholderiales</taxon>
        <taxon>Oxalobacteraceae</taxon>
        <taxon>Herbaspirillum</taxon>
    </lineage>
</organism>
<dbReference type="InterPro" id="IPR052698">
    <property type="entry name" value="MoCofactor_Util/Proc"/>
</dbReference>
<accession>D8J1W2</accession>
<dbReference type="InterPro" id="IPR003777">
    <property type="entry name" value="XdhC_CoxI"/>
</dbReference>
<gene>
    <name evidence="3" type="primary">xdhC</name>
    <name evidence="3" type="ordered locus">Hsero_3264</name>
</gene>
<dbReference type="Pfam" id="PF13478">
    <property type="entry name" value="XdhC_C"/>
    <property type="match status" value="1"/>
</dbReference>
<dbReference type="STRING" id="757424.Hsero_3264"/>
<dbReference type="Proteomes" id="UP000000329">
    <property type="component" value="Chromosome"/>
</dbReference>
<dbReference type="PANTHER" id="PTHR30388:SF6">
    <property type="entry name" value="XANTHINE DEHYDROGENASE SUBUNIT A-RELATED"/>
    <property type="match status" value="1"/>
</dbReference>
<evidence type="ECO:0000313" key="3">
    <source>
        <dbReference type="EMBL" id="ADJ64745.1"/>
    </source>
</evidence>
<dbReference type="PANTHER" id="PTHR30388">
    <property type="entry name" value="ALDEHYDE OXIDOREDUCTASE MOLYBDENUM COFACTOR ASSEMBLY PROTEIN"/>
    <property type="match status" value="1"/>
</dbReference>
<dbReference type="GeneID" id="29390072"/>
<evidence type="ECO:0000259" key="1">
    <source>
        <dbReference type="Pfam" id="PF02625"/>
    </source>
</evidence>
<proteinExistence type="predicted"/>
<dbReference type="Pfam" id="PF02625">
    <property type="entry name" value="XdhC_CoxI"/>
    <property type="match status" value="1"/>
</dbReference>